<evidence type="ECO:0000256" key="2">
    <source>
        <dbReference type="ARBA" id="ARBA00022630"/>
    </source>
</evidence>
<dbReference type="GO" id="GO:0017150">
    <property type="term" value="F:tRNA dihydrouridine synthase activity"/>
    <property type="evidence" value="ECO:0007669"/>
    <property type="project" value="InterPro"/>
</dbReference>
<name>A0AAD5U8B1_9FUNG</name>
<comment type="cofactor">
    <cofactor evidence="1">
        <name>FMN</name>
        <dbReference type="ChEBI" id="CHEBI:58210"/>
    </cofactor>
</comment>
<keyword evidence="9" id="KW-0472">Membrane</keyword>
<comment type="catalytic activity">
    <reaction evidence="17">
        <text>5,6-dihydrouridine(16) in tRNA + NAD(+) = uridine(16) in tRNA + NADH + H(+)</text>
        <dbReference type="Rhea" id="RHEA:53380"/>
        <dbReference type="Rhea" id="RHEA-COMP:13543"/>
        <dbReference type="Rhea" id="RHEA-COMP:13544"/>
        <dbReference type="ChEBI" id="CHEBI:15378"/>
        <dbReference type="ChEBI" id="CHEBI:57540"/>
        <dbReference type="ChEBI" id="CHEBI:57945"/>
        <dbReference type="ChEBI" id="CHEBI:65315"/>
        <dbReference type="ChEBI" id="CHEBI:74443"/>
        <dbReference type="EC" id="1.3.1.88"/>
    </reaction>
    <physiologicalReaction direction="right-to-left" evidence="17">
        <dbReference type="Rhea" id="RHEA:53382"/>
    </physiologicalReaction>
</comment>
<comment type="caution">
    <text evidence="22">The sequence shown here is derived from an EMBL/GenBank/DDBJ whole genome shotgun (WGS) entry which is preliminary data.</text>
</comment>
<dbReference type="InterPro" id="IPR008733">
    <property type="entry name" value="PEX11"/>
</dbReference>
<evidence type="ECO:0000256" key="19">
    <source>
        <dbReference type="ARBA" id="ARBA00049467"/>
    </source>
</evidence>
<dbReference type="Pfam" id="PF05648">
    <property type="entry name" value="PEX11"/>
    <property type="match status" value="1"/>
</dbReference>
<keyword evidence="2" id="KW-0285">Flavoprotein</keyword>
<dbReference type="EMBL" id="JADGJW010000003">
    <property type="protein sequence ID" value="KAJ3228303.1"/>
    <property type="molecule type" value="Genomic_DNA"/>
</dbReference>
<dbReference type="CDD" id="cd02801">
    <property type="entry name" value="DUS_like_FMN"/>
    <property type="match status" value="1"/>
</dbReference>
<feature type="domain" description="DUS-like FMN-binding" evidence="21">
    <location>
        <begin position="27"/>
        <end position="288"/>
    </location>
</feature>
<dbReference type="AlphaFoldDB" id="A0AAD5U8B1"/>
<evidence type="ECO:0000256" key="9">
    <source>
        <dbReference type="ARBA" id="ARBA00023136"/>
    </source>
</evidence>
<dbReference type="Gene3D" id="3.20.20.70">
    <property type="entry name" value="Aldolase class I"/>
    <property type="match status" value="1"/>
</dbReference>
<dbReference type="PANTHER" id="PTHR11082">
    <property type="entry name" value="TRNA-DIHYDROURIDINE SYNTHASE"/>
    <property type="match status" value="1"/>
</dbReference>
<dbReference type="Pfam" id="PF01207">
    <property type="entry name" value="Dus"/>
    <property type="match status" value="1"/>
</dbReference>
<dbReference type="GO" id="GO:0050660">
    <property type="term" value="F:flavin adenine dinucleotide binding"/>
    <property type="evidence" value="ECO:0007669"/>
    <property type="project" value="InterPro"/>
</dbReference>
<evidence type="ECO:0000256" key="15">
    <source>
        <dbReference type="ARBA" id="ARBA00047652"/>
    </source>
</evidence>
<evidence type="ECO:0000256" key="11">
    <source>
        <dbReference type="ARBA" id="ARBA00038313"/>
    </source>
</evidence>
<evidence type="ECO:0000256" key="13">
    <source>
        <dbReference type="ARBA" id="ARBA00046271"/>
    </source>
</evidence>
<reference evidence="22" key="1">
    <citation type="submission" date="2020-05" db="EMBL/GenBank/DDBJ databases">
        <title>Phylogenomic resolution of chytrid fungi.</title>
        <authorList>
            <person name="Stajich J.E."/>
            <person name="Amses K."/>
            <person name="Simmons R."/>
            <person name="Seto K."/>
            <person name="Myers J."/>
            <person name="Bonds A."/>
            <person name="Quandt C.A."/>
            <person name="Barry K."/>
            <person name="Liu P."/>
            <person name="Grigoriev I."/>
            <person name="Longcore J.E."/>
            <person name="James T.Y."/>
        </authorList>
    </citation>
    <scope>NUCLEOTIDE SEQUENCE</scope>
    <source>
        <strain evidence="22">JEL0476</strain>
    </source>
</reference>
<evidence type="ECO:0000256" key="6">
    <source>
        <dbReference type="ARBA" id="ARBA00022857"/>
    </source>
</evidence>
<evidence type="ECO:0000313" key="23">
    <source>
        <dbReference type="Proteomes" id="UP001211065"/>
    </source>
</evidence>
<dbReference type="InterPro" id="IPR018517">
    <property type="entry name" value="tRNA_hU_synthase_CS"/>
</dbReference>
<evidence type="ECO:0000256" key="18">
    <source>
        <dbReference type="ARBA" id="ARBA00049447"/>
    </source>
</evidence>
<dbReference type="EC" id="1.3.1.88" evidence="12"/>
<evidence type="ECO:0000256" key="5">
    <source>
        <dbReference type="ARBA" id="ARBA00022694"/>
    </source>
</evidence>
<comment type="catalytic activity">
    <reaction evidence="18">
        <text>a 5,6-dihydrouridine in mRNA + NADP(+) = a uridine in mRNA + NADPH + H(+)</text>
        <dbReference type="Rhea" id="RHEA:69855"/>
        <dbReference type="Rhea" id="RHEA-COMP:14658"/>
        <dbReference type="Rhea" id="RHEA-COMP:17789"/>
        <dbReference type="ChEBI" id="CHEBI:15378"/>
        <dbReference type="ChEBI" id="CHEBI:57783"/>
        <dbReference type="ChEBI" id="CHEBI:58349"/>
        <dbReference type="ChEBI" id="CHEBI:65315"/>
        <dbReference type="ChEBI" id="CHEBI:74443"/>
    </reaction>
    <physiologicalReaction direction="right-to-left" evidence="18">
        <dbReference type="Rhea" id="RHEA:69857"/>
    </physiologicalReaction>
</comment>
<comment type="catalytic activity">
    <reaction evidence="14">
        <text>5,6-dihydrouridine(17) in tRNA + NAD(+) = uridine(17) in tRNA + NADH + H(+)</text>
        <dbReference type="Rhea" id="RHEA:53372"/>
        <dbReference type="Rhea" id="RHEA-COMP:13541"/>
        <dbReference type="Rhea" id="RHEA-COMP:13542"/>
        <dbReference type="ChEBI" id="CHEBI:15378"/>
        <dbReference type="ChEBI" id="CHEBI:57540"/>
        <dbReference type="ChEBI" id="CHEBI:57945"/>
        <dbReference type="ChEBI" id="CHEBI:65315"/>
        <dbReference type="ChEBI" id="CHEBI:74443"/>
        <dbReference type="EC" id="1.3.1.88"/>
    </reaction>
    <physiologicalReaction direction="right-to-left" evidence="14">
        <dbReference type="Rhea" id="RHEA:53374"/>
    </physiologicalReaction>
</comment>
<gene>
    <name evidence="22" type="ORF">HK099_004296</name>
</gene>
<keyword evidence="8" id="KW-0520">NAD</keyword>
<evidence type="ECO:0000313" key="22">
    <source>
        <dbReference type="EMBL" id="KAJ3228303.1"/>
    </source>
</evidence>
<keyword evidence="10" id="KW-0576">Peroxisome</keyword>
<evidence type="ECO:0000256" key="12">
    <source>
        <dbReference type="ARBA" id="ARBA00038890"/>
    </source>
</evidence>
<keyword evidence="20" id="KW-0175">Coiled coil</keyword>
<evidence type="ECO:0000256" key="16">
    <source>
        <dbReference type="ARBA" id="ARBA00048342"/>
    </source>
</evidence>
<comment type="catalytic activity">
    <reaction evidence="16">
        <text>a 5,6-dihydrouridine in mRNA + NAD(+) = a uridine in mRNA + NADH + H(+)</text>
        <dbReference type="Rhea" id="RHEA:69851"/>
        <dbReference type="Rhea" id="RHEA-COMP:14658"/>
        <dbReference type="Rhea" id="RHEA-COMP:17789"/>
        <dbReference type="ChEBI" id="CHEBI:15378"/>
        <dbReference type="ChEBI" id="CHEBI:57540"/>
        <dbReference type="ChEBI" id="CHEBI:57945"/>
        <dbReference type="ChEBI" id="CHEBI:65315"/>
        <dbReference type="ChEBI" id="CHEBI:74443"/>
    </reaction>
    <physiologicalReaction direction="right-to-left" evidence="16">
        <dbReference type="Rhea" id="RHEA:69853"/>
    </physiologicalReaction>
</comment>
<dbReference type="PANTHER" id="PTHR11082:SF5">
    <property type="entry name" value="TRNA-DIHYDROURIDINE(16_17) SYNTHASE [NAD(P)(+)]-LIKE"/>
    <property type="match status" value="1"/>
</dbReference>
<evidence type="ECO:0000256" key="3">
    <source>
        <dbReference type="ARBA" id="ARBA00022643"/>
    </source>
</evidence>
<evidence type="ECO:0000256" key="4">
    <source>
        <dbReference type="ARBA" id="ARBA00022664"/>
    </source>
</evidence>
<keyword evidence="5" id="KW-0819">tRNA processing</keyword>
<feature type="coiled-coil region" evidence="20">
    <location>
        <begin position="599"/>
        <end position="633"/>
    </location>
</feature>
<sequence>MENSTIEQKKLTGWELYEKLNKPKFIMAPMVDQSEYAWRLLCRRYNTNLCYSPMLNAKLFCESVTYREQYLSTGLNDYPLVIQFCANNPEYLLKAALLVQDLCVAVDINLGCPQHIAKRGRYGSFLMEDPQLISELVKILHLNLKIPVTCKIRIFPDINKTLDYAKMLQDSGCQILTVHGRTRDQKGHKTGLADWKAIKRVKEALSIPVFANGNILYYEDIENCLKETGVDGVMAAEGNLYNPALFANIYPHITTISREYLNIVKDNPKSASMSMVRAHLFKMFNPCLKTLTDLRSNLAKVNNLDDFFAIVDKFEEALKPHVTEFNFDLLDVDENGFKKLPIYVCQPYFRPPLVENKRKEKILEDELKKSTVKNNTNDNVFINENVLVAETVKKTTGCDIATKDTSKDEIENIVAMESKDDAEAVSLKRKKDESYIESEINLEKSVLRKSLVNSSKKIKRVQNDGRDKILKCVQYTAKFLVSQNLVKSEDKIKKLKNLASQFSITRKILRLIHFLDPLEKLMEIDLKDLSLRSSSVDSKASFIQNQLKFFGAINCLVGFTQDVIDDFICLSKLGALEKSWQSYGDLSDRLWLTTIHFDLLEAVFQYKKLNSNLKSLERQIVEENEHCHDQKTNSSTVNEKKINQFFLSKENNNIQNLKIYAEAKDKLFLQKTSILKLIMDLIFCSYDVFGFEKNLGLSETWQLTAALISGFLSTYKLAKKTKL</sequence>
<evidence type="ECO:0000256" key="14">
    <source>
        <dbReference type="ARBA" id="ARBA00047287"/>
    </source>
</evidence>
<keyword evidence="6" id="KW-0521">NADP</keyword>
<dbReference type="PROSITE" id="PS01136">
    <property type="entry name" value="UPF0034"/>
    <property type="match status" value="1"/>
</dbReference>
<comment type="similarity">
    <text evidence="11">Belongs to the Dus family. Dus1 subfamily.</text>
</comment>
<dbReference type="InterPro" id="IPR035587">
    <property type="entry name" value="DUS-like_FMN-bd"/>
</dbReference>
<proteinExistence type="inferred from homology"/>
<keyword evidence="3" id="KW-0288">FMN</keyword>
<dbReference type="SUPFAM" id="SSF51395">
    <property type="entry name" value="FMN-linked oxidoreductases"/>
    <property type="match status" value="1"/>
</dbReference>
<dbReference type="GO" id="GO:0005778">
    <property type="term" value="C:peroxisomal membrane"/>
    <property type="evidence" value="ECO:0007669"/>
    <property type="project" value="UniProtKB-SubCell"/>
</dbReference>
<comment type="subcellular location">
    <subcellularLocation>
        <location evidence="13">Peroxisome membrane</location>
    </subcellularLocation>
</comment>
<comment type="catalytic activity">
    <reaction evidence="19">
        <text>5,6-dihydrouridine(17) in tRNA + NADP(+) = uridine(17) in tRNA + NADPH + H(+)</text>
        <dbReference type="Rhea" id="RHEA:53368"/>
        <dbReference type="Rhea" id="RHEA-COMP:13541"/>
        <dbReference type="Rhea" id="RHEA-COMP:13542"/>
        <dbReference type="ChEBI" id="CHEBI:15378"/>
        <dbReference type="ChEBI" id="CHEBI:57783"/>
        <dbReference type="ChEBI" id="CHEBI:58349"/>
        <dbReference type="ChEBI" id="CHEBI:65315"/>
        <dbReference type="ChEBI" id="CHEBI:74443"/>
        <dbReference type="EC" id="1.3.1.88"/>
    </reaction>
    <physiologicalReaction direction="right-to-left" evidence="19">
        <dbReference type="Rhea" id="RHEA:53370"/>
    </physiologicalReaction>
</comment>
<protein>
    <recommendedName>
        <fullName evidence="12">tRNA-dihydrouridine(16/17) synthase [NAD(P)(+)]</fullName>
        <ecNumber evidence="12">1.3.1.88</ecNumber>
    </recommendedName>
</protein>
<accession>A0AAD5U8B1</accession>
<keyword evidence="4" id="KW-0507">mRNA processing</keyword>
<dbReference type="Proteomes" id="UP001211065">
    <property type="component" value="Unassembled WGS sequence"/>
</dbReference>
<evidence type="ECO:0000259" key="21">
    <source>
        <dbReference type="Pfam" id="PF01207"/>
    </source>
</evidence>
<evidence type="ECO:0000256" key="7">
    <source>
        <dbReference type="ARBA" id="ARBA00023002"/>
    </source>
</evidence>
<evidence type="ECO:0000256" key="10">
    <source>
        <dbReference type="ARBA" id="ARBA00023140"/>
    </source>
</evidence>
<comment type="catalytic activity">
    <reaction evidence="15">
        <text>5,6-dihydrouridine(16) in tRNA + NADP(+) = uridine(16) in tRNA + NADPH + H(+)</text>
        <dbReference type="Rhea" id="RHEA:53376"/>
        <dbReference type="Rhea" id="RHEA-COMP:13543"/>
        <dbReference type="Rhea" id="RHEA-COMP:13544"/>
        <dbReference type="ChEBI" id="CHEBI:15378"/>
        <dbReference type="ChEBI" id="CHEBI:57783"/>
        <dbReference type="ChEBI" id="CHEBI:58349"/>
        <dbReference type="ChEBI" id="CHEBI:65315"/>
        <dbReference type="ChEBI" id="CHEBI:74443"/>
        <dbReference type="EC" id="1.3.1.88"/>
    </reaction>
    <physiologicalReaction direction="right-to-left" evidence="15">
        <dbReference type="Rhea" id="RHEA:53378"/>
    </physiologicalReaction>
</comment>
<organism evidence="22 23">
    <name type="scientific">Clydaea vesicula</name>
    <dbReference type="NCBI Taxonomy" id="447962"/>
    <lineage>
        <taxon>Eukaryota</taxon>
        <taxon>Fungi</taxon>
        <taxon>Fungi incertae sedis</taxon>
        <taxon>Chytridiomycota</taxon>
        <taxon>Chytridiomycota incertae sedis</taxon>
        <taxon>Chytridiomycetes</taxon>
        <taxon>Lobulomycetales</taxon>
        <taxon>Lobulomycetaceae</taxon>
        <taxon>Clydaea</taxon>
    </lineage>
</organism>
<keyword evidence="23" id="KW-1185">Reference proteome</keyword>
<dbReference type="InterPro" id="IPR013785">
    <property type="entry name" value="Aldolase_TIM"/>
</dbReference>
<dbReference type="GO" id="GO:0016559">
    <property type="term" value="P:peroxisome fission"/>
    <property type="evidence" value="ECO:0007669"/>
    <property type="project" value="InterPro"/>
</dbReference>
<evidence type="ECO:0000256" key="8">
    <source>
        <dbReference type="ARBA" id="ARBA00023027"/>
    </source>
</evidence>
<evidence type="ECO:0000256" key="1">
    <source>
        <dbReference type="ARBA" id="ARBA00001917"/>
    </source>
</evidence>
<keyword evidence="7" id="KW-0560">Oxidoreductase</keyword>
<dbReference type="GO" id="GO:0006397">
    <property type="term" value="P:mRNA processing"/>
    <property type="evidence" value="ECO:0007669"/>
    <property type="project" value="UniProtKB-KW"/>
</dbReference>
<evidence type="ECO:0000256" key="20">
    <source>
        <dbReference type="SAM" id="Coils"/>
    </source>
</evidence>
<evidence type="ECO:0000256" key="17">
    <source>
        <dbReference type="ARBA" id="ARBA00048934"/>
    </source>
</evidence>